<dbReference type="FunFam" id="3.40.640.10:FF:000084">
    <property type="entry name" value="IscS-like cysteine desulfurase"/>
    <property type="match status" value="1"/>
</dbReference>
<keyword evidence="13" id="KW-1185">Reference proteome</keyword>
<dbReference type="InterPro" id="IPR015424">
    <property type="entry name" value="PyrdxlP-dep_Trfase"/>
</dbReference>
<dbReference type="EMBL" id="AP014924">
    <property type="protein sequence ID" value="BAS27562.1"/>
    <property type="molecule type" value="Genomic_DNA"/>
</dbReference>
<keyword evidence="8" id="KW-0411">Iron-sulfur</keyword>
<reference evidence="13" key="2">
    <citation type="journal article" date="2016" name="Int. J. Syst. Evol. Microbiol.">
        <title>Complete genome sequence and cell structure of Limnochorda pilosa, a Gram-negative spore-former within the phylum Firmicutes.</title>
        <authorList>
            <person name="Watanabe M."/>
            <person name="Kojima H."/>
            <person name="Fukui M."/>
        </authorList>
    </citation>
    <scope>NUCLEOTIDE SEQUENCE [LARGE SCALE GENOMIC DNA]</scope>
    <source>
        <strain evidence="13">HC45</strain>
    </source>
</reference>
<evidence type="ECO:0000256" key="1">
    <source>
        <dbReference type="ARBA" id="ARBA00001933"/>
    </source>
</evidence>
<dbReference type="Pfam" id="PF00266">
    <property type="entry name" value="Aminotran_5"/>
    <property type="match status" value="1"/>
</dbReference>
<gene>
    <name evidence="12" type="ORF">LIP_1716</name>
</gene>
<dbReference type="Gene3D" id="1.10.260.50">
    <property type="match status" value="1"/>
</dbReference>
<evidence type="ECO:0000256" key="3">
    <source>
        <dbReference type="ARBA" id="ARBA00012239"/>
    </source>
</evidence>
<evidence type="ECO:0000256" key="5">
    <source>
        <dbReference type="ARBA" id="ARBA00022723"/>
    </source>
</evidence>
<comment type="catalytic activity">
    <reaction evidence="9">
        <text>(sulfur carrier)-H + L-cysteine = (sulfur carrier)-SH + L-alanine</text>
        <dbReference type="Rhea" id="RHEA:43892"/>
        <dbReference type="Rhea" id="RHEA-COMP:14737"/>
        <dbReference type="Rhea" id="RHEA-COMP:14739"/>
        <dbReference type="ChEBI" id="CHEBI:29917"/>
        <dbReference type="ChEBI" id="CHEBI:35235"/>
        <dbReference type="ChEBI" id="CHEBI:57972"/>
        <dbReference type="ChEBI" id="CHEBI:64428"/>
        <dbReference type="EC" id="2.8.1.7"/>
    </reaction>
</comment>
<dbReference type="InterPro" id="IPR016454">
    <property type="entry name" value="Cysteine_dSase"/>
</dbReference>
<keyword evidence="6" id="KW-0663">Pyridoxal phosphate</keyword>
<dbReference type="GO" id="GO:0046872">
    <property type="term" value="F:metal ion binding"/>
    <property type="evidence" value="ECO:0007669"/>
    <property type="project" value="UniProtKB-KW"/>
</dbReference>
<dbReference type="InterPro" id="IPR020578">
    <property type="entry name" value="Aminotrans_V_PyrdxlP_BS"/>
</dbReference>
<dbReference type="PANTHER" id="PTHR11601:SF34">
    <property type="entry name" value="CYSTEINE DESULFURASE"/>
    <property type="match status" value="1"/>
</dbReference>
<feature type="domain" description="Aminotransferase class V" evidence="11">
    <location>
        <begin position="4"/>
        <end position="367"/>
    </location>
</feature>
<dbReference type="SUPFAM" id="SSF53383">
    <property type="entry name" value="PLP-dependent transferases"/>
    <property type="match status" value="1"/>
</dbReference>
<name>A0A0K2SKL5_LIMPI</name>
<proteinExistence type="inferred from homology"/>
<evidence type="ECO:0000256" key="4">
    <source>
        <dbReference type="ARBA" id="ARBA00022679"/>
    </source>
</evidence>
<dbReference type="PROSITE" id="PS00595">
    <property type="entry name" value="AA_TRANSFER_CLASS_5"/>
    <property type="match status" value="1"/>
</dbReference>
<dbReference type="PIRSF" id="PIRSF005572">
    <property type="entry name" value="NifS"/>
    <property type="match status" value="1"/>
</dbReference>
<keyword evidence="7" id="KW-0408">Iron</keyword>
<dbReference type="PANTHER" id="PTHR11601">
    <property type="entry name" value="CYSTEINE DESULFURYLASE FAMILY MEMBER"/>
    <property type="match status" value="1"/>
</dbReference>
<protein>
    <recommendedName>
        <fullName evidence="3">cysteine desulfurase</fullName>
        <ecNumber evidence="3">2.8.1.7</ecNumber>
    </recommendedName>
</protein>
<keyword evidence="4" id="KW-0808">Transferase</keyword>
<evidence type="ECO:0000313" key="13">
    <source>
        <dbReference type="Proteomes" id="UP000065807"/>
    </source>
</evidence>
<dbReference type="AlphaFoldDB" id="A0A0K2SKL5"/>
<dbReference type="KEGG" id="lpil:LIP_1716"/>
<dbReference type="RefSeq" id="WP_068136586.1">
    <property type="nucleotide sequence ID" value="NZ_AP014924.1"/>
</dbReference>
<dbReference type="STRING" id="1555112.LIP_1716"/>
<dbReference type="Proteomes" id="UP000065807">
    <property type="component" value="Chromosome"/>
</dbReference>
<dbReference type="PATRIC" id="fig|1555112.3.peg.1750"/>
<dbReference type="GO" id="GO:0031071">
    <property type="term" value="F:cysteine desulfurase activity"/>
    <property type="evidence" value="ECO:0007669"/>
    <property type="project" value="UniProtKB-EC"/>
</dbReference>
<evidence type="ECO:0000256" key="9">
    <source>
        <dbReference type="ARBA" id="ARBA00050776"/>
    </source>
</evidence>
<dbReference type="InterPro" id="IPR000192">
    <property type="entry name" value="Aminotrans_V_dom"/>
</dbReference>
<evidence type="ECO:0000256" key="8">
    <source>
        <dbReference type="ARBA" id="ARBA00023014"/>
    </source>
</evidence>
<keyword evidence="5" id="KW-0479">Metal-binding</keyword>
<dbReference type="Gene3D" id="3.40.640.10">
    <property type="entry name" value="Type I PLP-dependent aspartate aminotransferase-like (Major domain)"/>
    <property type="match status" value="1"/>
</dbReference>
<reference evidence="13" key="1">
    <citation type="submission" date="2015-07" db="EMBL/GenBank/DDBJ databases">
        <title>Complete genome sequence and phylogenetic analysis of Limnochorda pilosa.</title>
        <authorList>
            <person name="Watanabe M."/>
            <person name="Kojima H."/>
            <person name="Fukui M."/>
        </authorList>
    </citation>
    <scope>NUCLEOTIDE SEQUENCE [LARGE SCALE GENOMIC DNA]</scope>
    <source>
        <strain evidence="13">HC45</strain>
    </source>
</reference>
<dbReference type="GO" id="GO:0051536">
    <property type="term" value="F:iron-sulfur cluster binding"/>
    <property type="evidence" value="ECO:0007669"/>
    <property type="project" value="UniProtKB-KW"/>
</dbReference>
<organism evidence="12 13">
    <name type="scientific">Limnochorda pilosa</name>
    <dbReference type="NCBI Taxonomy" id="1555112"/>
    <lineage>
        <taxon>Bacteria</taxon>
        <taxon>Bacillati</taxon>
        <taxon>Bacillota</taxon>
        <taxon>Limnochordia</taxon>
        <taxon>Limnochordales</taxon>
        <taxon>Limnochordaceae</taxon>
        <taxon>Limnochorda</taxon>
    </lineage>
</organism>
<evidence type="ECO:0000259" key="11">
    <source>
        <dbReference type="Pfam" id="PF00266"/>
    </source>
</evidence>
<evidence type="ECO:0000256" key="6">
    <source>
        <dbReference type="ARBA" id="ARBA00022898"/>
    </source>
</evidence>
<dbReference type="InterPro" id="IPR015421">
    <property type="entry name" value="PyrdxlP-dep_Trfase_major"/>
</dbReference>
<evidence type="ECO:0000256" key="7">
    <source>
        <dbReference type="ARBA" id="ARBA00023004"/>
    </source>
</evidence>
<dbReference type="OrthoDB" id="9808002at2"/>
<dbReference type="InterPro" id="IPR015422">
    <property type="entry name" value="PyrdxlP-dep_Trfase_small"/>
</dbReference>
<sequence>MRAYLDHSATTPPDPEVIGAMVEAMSPEGFGNPSSLHRLGVEAERKVRRAREQVAALLEAAPDEIVFTSGGTEANNLAAQGGARARARRGRHVLVSAVEHPSVREAAGRLADEGFRVEEVPVDREGRVLPDRLAERLRDDTVLVSVMRVNNELGTVQPVEELVRVVKERCPEALFHVDAIQAAGLTRVTPRAWGCDLLSVSAHKLHGPKGVGALWIRPGVRLIPLVRGGGQERDLRPGTENVPGIVGFGRAAELALSRRGEAPRVAQRRRRLEEGIRSRVPGVRRLGPEEEHAAPHILNLAFAGLRGEVLVHGLEAEEVYVSTGSACSSRHTGPSHVLAALGEPQEAIEGAIRFSLSPLTTEAEVDQAIDAVARTVAELRAMIG</sequence>
<evidence type="ECO:0000256" key="2">
    <source>
        <dbReference type="ARBA" id="ARBA00006490"/>
    </source>
</evidence>
<evidence type="ECO:0000256" key="10">
    <source>
        <dbReference type="RuleBase" id="RU004504"/>
    </source>
</evidence>
<evidence type="ECO:0000313" key="12">
    <source>
        <dbReference type="EMBL" id="BAS27562.1"/>
    </source>
</evidence>
<accession>A0A0K2SKL5</accession>
<dbReference type="Gene3D" id="3.90.1150.10">
    <property type="entry name" value="Aspartate Aminotransferase, domain 1"/>
    <property type="match status" value="1"/>
</dbReference>
<comment type="similarity">
    <text evidence="2">Belongs to the class-V pyridoxal-phosphate-dependent aminotransferase family. NifS/IscS subfamily.</text>
</comment>
<comment type="cofactor">
    <cofactor evidence="1 10">
        <name>pyridoxal 5'-phosphate</name>
        <dbReference type="ChEBI" id="CHEBI:597326"/>
    </cofactor>
</comment>
<dbReference type="EC" id="2.8.1.7" evidence="3"/>